<evidence type="ECO:0000256" key="2">
    <source>
        <dbReference type="ARBA" id="ARBA00023015"/>
    </source>
</evidence>
<dbReference type="Pfam" id="PF03466">
    <property type="entry name" value="LysR_substrate"/>
    <property type="match status" value="1"/>
</dbReference>
<dbReference type="GO" id="GO:0003700">
    <property type="term" value="F:DNA-binding transcription factor activity"/>
    <property type="evidence" value="ECO:0007669"/>
    <property type="project" value="InterPro"/>
</dbReference>
<dbReference type="EMBL" id="CP036347">
    <property type="protein sequence ID" value="QDU04465.1"/>
    <property type="molecule type" value="Genomic_DNA"/>
</dbReference>
<evidence type="ECO:0000256" key="1">
    <source>
        <dbReference type="ARBA" id="ARBA00009437"/>
    </source>
</evidence>
<dbReference type="SUPFAM" id="SSF53850">
    <property type="entry name" value="Periplasmic binding protein-like II"/>
    <property type="match status" value="1"/>
</dbReference>
<keyword evidence="5" id="KW-0804">Transcription</keyword>
<dbReference type="RefSeq" id="WP_145042236.1">
    <property type="nucleotide sequence ID" value="NZ_CP036347.1"/>
</dbReference>
<evidence type="ECO:0000313" key="7">
    <source>
        <dbReference type="EMBL" id="QDU04465.1"/>
    </source>
</evidence>
<dbReference type="Gene3D" id="1.10.10.10">
    <property type="entry name" value="Winged helix-like DNA-binding domain superfamily/Winged helix DNA-binding domain"/>
    <property type="match status" value="1"/>
</dbReference>
<dbReference type="GO" id="GO:0003677">
    <property type="term" value="F:DNA binding"/>
    <property type="evidence" value="ECO:0007669"/>
    <property type="project" value="UniProtKB-KW"/>
</dbReference>
<evidence type="ECO:0000256" key="4">
    <source>
        <dbReference type="ARBA" id="ARBA00023159"/>
    </source>
</evidence>
<evidence type="ECO:0000313" key="8">
    <source>
        <dbReference type="Proteomes" id="UP000320722"/>
    </source>
</evidence>
<name>A0A517WGT4_9PLAN</name>
<dbReference type="InterPro" id="IPR000847">
    <property type="entry name" value="LysR_HTH_N"/>
</dbReference>
<evidence type="ECO:0000256" key="5">
    <source>
        <dbReference type="ARBA" id="ARBA00023163"/>
    </source>
</evidence>
<dbReference type="GO" id="GO:2000142">
    <property type="term" value="P:regulation of DNA-templated transcription initiation"/>
    <property type="evidence" value="ECO:0007669"/>
    <property type="project" value="TreeGrafter"/>
</dbReference>
<dbReference type="AlphaFoldDB" id="A0A517WGT4"/>
<organism evidence="7 8">
    <name type="scientific">Gimesia chilikensis</name>
    <dbReference type="NCBI Taxonomy" id="2605989"/>
    <lineage>
        <taxon>Bacteria</taxon>
        <taxon>Pseudomonadati</taxon>
        <taxon>Planctomycetota</taxon>
        <taxon>Planctomycetia</taxon>
        <taxon>Planctomycetales</taxon>
        <taxon>Planctomycetaceae</taxon>
        <taxon>Gimesia</taxon>
    </lineage>
</organism>
<keyword evidence="4" id="KW-0010">Activator</keyword>
<protein>
    <submittedName>
        <fullName evidence="7">Transcriptional activator protein NhaR</fullName>
    </submittedName>
</protein>
<sequence length="294" mass="32612">MDWLNYHHLLSFWLVAREGSVRQASEILHVTPASVSVQVKQLERSLGVKLVNKQGRGLVLTEMGKEVAEYASEIFSTGRELMERVKGNPEGKQQVLRVGICDVMPKIVAFQLLKPALELDDSIRVVCREADMPQLVSELAIHKLDVILSDTALDPLYKVQAYSHRLGESGIVIMGTKELAKKYRRGFPGSIDGAPFLLPMDNSVLRRAMDQWFSDLQLTPVIKGEFADSAMLKIAGRQGLGLFAIPSCIQDDVSAIYGLREVGVAEGVKEQFFAVSVERKLKHPAVIAIRENAM</sequence>
<comment type="similarity">
    <text evidence="1">Belongs to the LysR transcriptional regulatory family.</text>
</comment>
<dbReference type="SUPFAM" id="SSF46785">
    <property type="entry name" value="Winged helix' DNA-binding domain"/>
    <property type="match status" value="1"/>
</dbReference>
<dbReference type="InterPro" id="IPR036390">
    <property type="entry name" value="WH_DNA-bd_sf"/>
</dbReference>
<keyword evidence="3" id="KW-0238">DNA-binding</keyword>
<keyword evidence="2" id="KW-0805">Transcription regulation</keyword>
<dbReference type="Gene3D" id="3.40.190.290">
    <property type="match status" value="1"/>
</dbReference>
<gene>
    <name evidence="7" type="primary">nhaR</name>
    <name evidence="7" type="ORF">V6x_41930</name>
</gene>
<evidence type="ECO:0000259" key="6">
    <source>
        <dbReference type="PROSITE" id="PS50931"/>
    </source>
</evidence>
<accession>A0A517WGT4</accession>
<dbReference type="InterPro" id="IPR005119">
    <property type="entry name" value="LysR_subst-bd"/>
</dbReference>
<reference evidence="7 8" key="1">
    <citation type="submission" date="2019-02" db="EMBL/GenBank/DDBJ databases">
        <title>Deep-cultivation of Planctomycetes and their phenomic and genomic characterization uncovers novel biology.</title>
        <authorList>
            <person name="Wiegand S."/>
            <person name="Jogler M."/>
            <person name="Boedeker C."/>
            <person name="Pinto D."/>
            <person name="Vollmers J."/>
            <person name="Rivas-Marin E."/>
            <person name="Kohn T."/>
            <person name="Peeters S.H."/>
            <person name="Heuer A."/>
            <person name="Rast P."/>
            <person name="Oberbeckmann S."/>
            <person name="Bunk B."/>
            <person name="Jeske O."/>
            <person name="Meyerdierks A."/>
            <person name="Storesund J.E."/>
            <person name="Kallscheuer N."/>
            <person name="Luecker S."/>
            <person name="Lage O.M."/>
            <person name="Pohl T."/>
            <person name="Merkel B.J."/>
            <person name="Hornburger P."/>
            <person name="Mueller R.-W."/>
            <person name="Bruemmer F."/>
            <person name="Labrenz M."/>
            <person name="Spormann A.M."/>
            <person name="Op den Camp H."/>
            <person name="Overmann J."/>
            <person name="Amann R."/>
            <person name="Jetten M.S.M."/>
            <person name="Mascher T."/>
            <person name="Medema M.H."/>
            <person name="Devos D.P."/>
            <person name="Kaster A.-K."/>
            <person name="Ovreas L."/>
            <person name="Rohde M."/>
            <person name="Galperin M.Y."/>
            <person name="Jogler C."/>
        </authorList>
    </citation>
    <scope>NUCLEOTIDE SEQUENCE [LARGE SCALE GENOMIC DNA]</scope>
    <source>
        <strain evidence="7 8">V6</strain>
    </source>
</reference>
<proteinExistence type="inferred from homology"/>
<dbReference type="Pfam" id="PF00126">
    <property type="entry name" value="HTH_1"/>
    <property type="match status" value="1"/>
</dbReference>
<dbReference type="PANTHER" id="PTHR30293">
    <property type="entry name" value="TRANSCRIPTIONAL REGULATORY PROTEIN NAC-RELATED"/>
    <property type="match status" value="1"/>
</dbReference>
<dbReference type="InterPro" id="IPR036388">
    <property type="entry name" value="WH-like_DNA-bd_sf"/>
</dbReference>
<dbReference type="PANTHER" id="PTHR30293:SF2">
    <property type="entry name" value="TRANSCRIPTIONAL ACTIVATOR PROTEIN NHAR"/>
    <property type="match status" value="1"/>
</dbReference>
<dbReference type="PROSITE" id="PS50931">
    <property type="entry name" value="HTH_LYSR"/>
    <property type="match status" value="1"/>
</dbReference>
<feature type="domain" description="HTH lysR-type" evidence="6">
    <location>
        <begin position="4"/>
        <end position="61"/>
    </location>
</feature>
<dbReference type="Proteomes" id="UP000320722">
    <property type="component" value="Chromosome"/>
</dbReference>
<evidence type="ECO:0000256" key="3">
    <source>
        <dbReference type="ARBA" id="ARBA00023125"/>
    </source>
</evidence>